<comment type="caution">
    <text evidence="4">The sequence shown here is derived from an EMBL/GenBank/DDBJ whole genome shotgun (WGS) entry which is preliminary data.</text>
</comment>
<dbReference type="InterPro" id="IPR003121">
    <property type="entry name" value="SWIB_MDM2_domain"/>
</dbReference>
<feature type="region of interest" description="Disordered" evidence="1">
    <location>
        <begin position="66"/>
        <end position="89"/>
    </location>
</feature>
<dbReference type="Pfam" id="PF25304">
    <property type="entry name" value="WHD_eIF2D"/>
    <property type="match status" value="1"/>
</dbReference>
<dbReference type="GO" id="GO:0003743">
    <property type="term" value="F:translation initiation factor activity"/>
    <property type="evidence" value="ECO:0007669"/>
    <property type="project" value="InterPro"/>
</dbReference>
<dbReference type="EMBL" id="JANBPY010002047">
    <property type="protein sequence ID" value="KAJ1956853.1"/>
    <property type="molecule type" value="Genomic_DNA"/>
</dbReference>
<name>A0A9W8E5F9_9FUNG</name>
<organism evidence="4 5">
    <name type="scientific">Dispira parvispora</name>
    <dbReference type="NCBI Taxonomy" id="1520584"/>
    <lineage>
        <taxon>Eukaryota</taxon>
        <taxon>Fungi</taxon>
        <taxon>Fungi incertae sedis</taxon>
        <taxon>Zoopagomycota</taxon>
        <taxon>Kickxellomycotina</taxon>
        <taxon>Dimargaritomycetes</taxon>
        <taxon>Dimargaritales</taxon>
        <taxon>Dimargaritaceae</taxon>
        <taxon>Dispira</taxon>
    </lineage>
</organism>
<dbReference type="PANTHER" id="PTHR12217:SF4">
    <property type="entry name" value="EUKARYOTIC TRANSLATION INITIATION FACTOR 2D"/>
    <property type="match status" value="1"/>
</dbReference>
<reference evidence="4" key="1">
    <citation type="submission" date="2022-07" db="EMBL/GenBank/DDBJ databases">
        <title>Phylogenomic reconstructions and comparative analyses of Kickxellomycotina fungi.</title>
        <authorList>
            <person name="Reynolds N.K."/>
            <person name="Stajich J.E."/>
            <person name="Barry K."/>
            <person name="Grigoriev I.V."/>
            <person name="Crous P."/>
            <person name="Smith M.E."/>
        </authorList>
    </citation>
    <scope>NUCLEOTIDE SEQUENCE</scope>
    <source>
        <strain evidence="4">RSA 1196</strain>
    </source>
</reference>
<evidence type="ECO:0000313" key="4">
    <source>
        <dbReference type="EMBL" id="KAJ1956853.1"/>
    </source>
</evidence>
<dbReference type="CDD" id="cd11608">
    <property type="entry name" value="eIF2D_C"/>
    <property type="match status" value="1"/>
</dbReference>
<dbReference type="SUPFAM" id="SSF47592">
    <property type="entry name" value="SWIB/MDM2 domain"/>
    <property type="match status" value="1"/>
</dbReference>
<dbReference type="OrthoDB" id="199771at2759"/>
<dbReference type="InterPro" id="IPR001950">
    <property type="entry name" value="SUI1"/>
</dbReference>
<dbReference type="SUPFAM" id="SSF55159">
    <property type="entry name" value="eIF1-like"/>
    <property type="match status" value="1"/>
</dbReference>
<evidence type="ECO:0000256" key="1">
    <source>
        <dbReference type="SAM" id="MobiDB-lite"/>
    </source>
</evidence>
<dbReference type="PANTHER" id="PTHR12217">
    <property type="entry name" value="EUKARYOTIC TRANSLATION INITIATION FACTOR 2D"/>
    <property type="match status" value="1"/>
</dbReference>
<proteinExistence type="predicted"/>
<evidence type="ECO:0008006" key="6">
    <source>
        <dbReference type="Google" id="ProtNLM"/>
    </source>
</evidence>
<dbReference type="InterPro" id="IPR036885">
    <property type="entry name" value="SWIB_MDM2_dom_sf"/>
</dbReference>
<gene>
    <name evidence="4" type="ORF">IWQ62_005210</name>
</gene>
<dbReference type="AlphaFoldDB" id="A0A9W8E5F9"/>
<evidence type="ECO:0000259" key="2">
    <source>
        <dbReference type="PROSITE" id="PS50296"/>
    </source>
</evidence>
<dbReference type="Gene3D" id="3.30.780.10">
    <property type="entry name" value="SUI1-like domain"/>
    <property type="match status" value="1"/>
</dbReference>
<dbReference type="InterPro" id="IPR036877">
    <property type="entry name" value="SUI1_dom_sf"/>
</dbReference>
<dbReference type="InterPro" id="IPR057429">
    <property type="entry name" value="WH_eIF2D"/>
</dbReference>
<dbReference type="InterPro" id="IPR039759">
    <property type="entry name" value="eIF2D_SUI1"/>
</dbReference>
<evidence type="ECO:0000259" key="3">
    <source>
        <dbReference type="PROSITE" id="PS51925"/>
    </source>
</evidence>
<protein>
    <recommendedName>
        <fullName evidence="6">SUI1 domain-containing protein</fullName>
    </recommendedName>
</protein>
<feature type="domain" description="SUI1" evidence="2">
    <location>
        <begin position="203"/>
        <end position="279"/>
    </location>
</feature>
<dbReference type="Pfam" id="PF26291">
    <property type="entry name" value="SWIB_eIF2D"/>
    <property type="match status" value="1"/>
</dbReference>
<dbReference type="InterPro" id="IPR058886">
    <property type="entry name" value="SWIB_eIF2D"/>
</dbReference>
<accession>A0A9W8E5F9</accession>
<dbReference type="GO" id="GO:0001731">
    <property type="term" value="P:formation of translation preinitiation complex"/>
    <property type="evidence" value="ECO:0007669"/>
    <property type="project" value="InterPro"/>
</dbReference>
<dbReference type="Gene3D" id="1.10.245.10">
    <property type="entry name" value="SWIB/MDM2 domain"/>
    <property type="match status" value="1"/>
</dbReference>
<dbReference type="PROSITE" id="PS51925">
    <property type="entry name" value="SWIB_MDM2"/>
    <property type="match status" value="1"/>
</dbReference>
<dbReference type="Proteomes" id="UP001150925">
    <property type="component" value="Unassembled WGS sequence"/>
</dbReference>
<dbReference type="InterPro" id="IPR039757">
    <property type="entry name" value="EIF2D"/>
</dbReference>
<sequence length="298" mass="33211">MASRPVGIQLDVKKSTFKKLAKFFKVMEKKGILKTKDIKGGDTVVTSVNHQHPELMEFVPMKKSALATSAPTDSSNSGPSRSPKESTSLISITEMFRPRSALVEFIHGAGLEPQPYYTRQELRSIVMNYIKQKQLKDPRQPKMVALDEPLAKLLLRSNEAGISRPHLPHEKILERLFVATESAHRLAYPDGTTEIRKGLPVKVSVVMEKKMGRKTITKISNHELYRLDTDTLAKQLQHACAASVTTHAIPTKGKKQIYHEIIAQGPQSKIAVQLLEKSGVPYSLVDIQDKTGKTKGKK</sequence>
<dbReference type="PROSITE" id="PS50296">
    <property type="entry name" value="SUI1"/>
    <property type="match status" value="1"/>
</dbReference>
<evidence type="ECO:0000313" key="5">
    <source>
        <dbReference type="Proteomes" id="UP001150925"/>
    </source>
</evidence>
<keyword evidence="5" id="KW-1185">Reference proteome</keyword>
<feature type="domain" description="DM2" evidence="3">
    <location>
        <begin position="91"/>
        <end position="179"/>
    </location>
</feature>
<dbReference type="Pfam" id="PF01253">
    <property type="entry name" value="SUI1"/>
    <property type="match status" value="1"/>
</dbReference>